<dbReference type="SUPFAM" id="SSF48264">
    <property type="entry name" value="Cytochrome P450"/>
    <property type="match status" value="1"/>
</dbReference>
<dbReference type="InterPro" id="IPR050182">
    <property type="entry name" value="Cytochrome_P450_fam2"/>
</dbReference>
<dbReference type="PROSITE" id="PS00086">
    <property type="entry name" value="CYTOCHROME_P450"/>
    <property type="match status" value="1"/>
</dbReference>
<name>A0A8B9R7D9_ASTMX</name>
<keyword evidence="4 6" id="KW-0479">Metal-binding</keyword>
<dbReference type="GO" id="GO:0020037">
    <property type="term" value="F:heme binding"/>
    <property type="evidence" value="ECO:0007669"/>
    <property type="project" value="InterPro"/>
</dbReference>
<evidence type="ECO:0000256" key="3">
    <source>
        <dbReference type="ARBA" id="ARBA00022617"/>
    </source>
</evidence>
<dbReference type="PRINTS" id="PR00463">
    <property type="entry name" value="EP450I"/>
</dbReference>
<comment type="cofactor">
    <cofactor evidence="1 6">
        <name>heme</name>
        <dbReference type="ChEBI" id="CHEBI:30413"/>
    </cofactor>
</comment>
<organism evidence="8 9">
    <name type="scientific">Astyanax mexicanus</name>
    <name type="common">Blind cave fish</name>
    <name type="synonym">Astyanax fasciatus mexicanus</name>
    <dbReference type="NCBI Taxonomy" id="7994"/>
    <lineage>
        <taxon>Eukaryota</taxon>
        <taxon>Metazoa</taxon>
        <taxon>Chordata</taxon>
        <taxon>Craniata</taxon>
        <taxon>Vertebrata</taxon>
        <taxon>Euteleostomi</taxon>
        <taxon>Actinopterygii</taxon>
        <taxon>Neopterygii</taxon>
        <taxon>Teleostei</taxon>
        <taxon>Ostariophysi</taxon>
        <taxon>Characiformes</taxon>
        <taxon>Characoidei</taxon>
        <taxon>Acestrorhamphidae</taxon>
        <taxon>Acestrorhamphinae</taxon>
        <taxon>Astyanax</taxon>
    </lineage>
</organism>
<dbReference type="Pfam" id="PF00067">
    <property type="entry name" value="p450"/>
    <property type="match status" value="1"/>
</dbReference>
<feature type="binding site" description="axial binding residue" evidence="6">
    <location>
        <position position="91"/>
    </location>
    <ligand>
        <name>heme</name>
        <dbReference type="ChEBI" id="CHEBI:30413"/>
    </ligand>
    <ligandPart>
        <name>Fe</name>
        <dbReference type="ChEBI" id="CHEBI:18248"/>
    </ligandPart>
</feature>
<dbReference type="GO" id="GO:0016712">
    <property type="term" value="F:oxidoreductase activity, acting on paired donors, with incorporation or reduction of molecular oxygen, reduced flavin or flavoprotein as one donor, and incorporation of one atom of oxygen"/>
    <property type="evidence" value="ECO:0007669"/>
    <property type="project" value="TreeGrafter"/>
</dbReference>
<evidence type="ECO:0000256" key="6">
    <source>
        <dbReference type="PIRSR" id="PIRSR602401-1"/>
    </source>
</evidence>
<dbReference type="GO" id="GO:0005737">
    <property type="term" value="C:cytoplasm"/>
    <property type="evidence" value="ECO:0007669"/>
    <property type="project" value="TreeGrafter"/>
</dbReference>
<reference evidence="8" key="1">
    <citation type="submission" date="2025-08" db="UniProtKB">
        <authorList>
            <consortium name="Ensembl"/>
        </authorList>
    </citation>
    <scope>IDENTIFICATION</scope>
</reference>
<accession>A0A8B9R7D9</accession>
<dbReference type="PRINTS" id="PR00385">
    <property type="entry name" value="P450"/>
</dbReference>
<evidence type="ECO:0000256" key="5">
    <source>
        <dbReference type="ARBA" id="ARBA00023004"/>
    </source>
</evidence>
<dbReference type="InterPro" id="IPR001128">
    <property type="entry name" value="Cyt_P450"/>
</dbReference>
<dbReference type="Gene3D" id="1.10.630.10">
    <property type="entry name" value="Cytochrome P450"/>
    <property type="match status" value="1"/>
</dbReference>
<comment type="similarity">
    <text evidence="2 7">Belongs to the cytochrome P450 family.</text>
</comment>
<dbReference type="GO" id="GO:0005506">
    <property type="term" value="F:iron ion binding"/>
    <property type="evidence" value="ECO:0007669"/>
    <property type="project" value="InterPro"/>
</dbReference>
<dbReference type="InterPro" id="IPR017972">
    <property type="entry name" value="Cyt_P450_CS"/>
</dbReference>
<keyword evidence="7" id="KW-0560">Oxidoreductase</keyword>
<evidence type="ECO:0000256" key="2">
    <source>
        <dbReference type="ARBA" id="ARBA00010617"/>
    </source>
</evidence>
<dbReference type="InterPro" id="IPR036396">
    <property type="entry name" value="Cyt_P450_sf"/>
</dbReference>
<keyword evidence="5 6" id="KW-0408">Iron</keyword>
<protein>
    <submittedName>
        <fullName evidence="8">Cytochrome P450 2J6-like</fullName>
    </submittedName>
</protein>
<keyword evidence="3 6" id="KW-0349">Heme</keyword>
<dbReference type="Proteomes" id="UP000694621">
    <property type="component" value="Unplaced"/>
</dbReference>
<dbReference type="GO" id="GO:0006082">
    <property type="term" value="P:organic acid metabolic process"/>
    <property type="evidence" value="ECO:0007669"/>
    <property type="project" value="TreeGrafter"/>
</dbReference>
<dbReference type="Ensembl" id="ENSAMXT00005025490.1">
    <property type="protein sequence ID" value="ENSAMXP00005023066.1"/>
    <property type="gene ID" value="ENSAMXG00005011887.1"/>
</dbReference>
<dbReference type="InterPro" id="IPR002401">
    <property type="entry name" value="Cyt_P450_E_grp-I"/>
</dbReference>
<dbReference type="PANTHER" id="PTHR24300">
    <property type="entry name" value="CYTOCHROME P450 508A4-RELATED"/>
    <property type="match status" value="1"/>
</dbReference>
<proteinExistence type="inferred from homology"/>
<gene>
    <name evidence="8" type="primary">LOC103035066</name>
</gene>
<evidence type="ECO:0000313" key="9">
    <source>
        <dbReference type="Proteomes" id="UP000694621"/>
    </source>
</evidence>
<evidence type="ECO:0000256" key="4">
    <source>
        <dbReference type="ARBA" id="ARBA00022723"/>
    </source>
</evidence>
<evidence type="ECO:0000313" key="8">
    <source>
        <dbReference type="Ensembl" id="ENSAMXP00005023066.1"/>
    </source>
</evidence>
<dbReference type="GO" id="GO:0006805">
    <property type="term" value="P:xenobiotic metabolic process"/>
    <property type="evidence" value="ECO:0007669"/>
    <property type="project" value="TreeGrafter"/>
</dbReference>
<keyword evidence="7" id="KW-0503">Monooxygenase</keyword>
<dbReference type="PANTHER" id="PTHR24300:SF309">
    <property type="entry name" value="CYTOCHROME P450-RELATED"/>
    <property type="match status" value="1"/>
</dbReference>
<sequence length="144" mass="16441">MPYTEAVIHETQRMGNILPLGFPKRACKDITLGGYFIPKGTAMTTNLSSVLTDKNEWETPDIFNPGHFLDEQGQFRKRDAFMPFSAGKRVCLGEQLARMELFLFFTCLFQKFRFSEVEGEELDTEGILGVTLTPRPYKIHAKAR</sequence>
<evidence type="ECO:0000256" key="1">
    <source>
        <dbReference type="ARBA" id="ARBA00001971"/>
    </source>
</evidence>
<dbReference type="AlphaFoldDB" id="A0A8B9R7D9"/>
<evidence type="ECO:0000256" key="7">
    <source>
        <dbReference type="RuleBase" id="RU000461"/>
    </source>
</evidence>